<comment type="cofactor">
    <cofactor evidence="1">
        <name>dipyrromethane</name>
        <dbReference type="ChEBI" id="CHEBI:60342"/>
    </cofactor>
</comment>
<dbReference type="SUPFAM" id="SSF54782">
    <property type="entry name" value="Porphobilinogen deaminase (hydroxymethylbilane synthase), C-terminal domain"/>
    <property type="match status" value="1"/>
</dbReference>
<dbReference type="RefSeq" id="WP_015706222.1">
    <property type="nucleotide sequence ID" value="NC_015578.1"/>
</dbReference>
<dbReference type="PANTHER" id="PTHR11557">
    <property type="entry name" value="PORPHOBILINOGEN DEAMINASE"/>
    <property type="match status" value="1"/>
</dbReference>
<dbReference type="Gene3D" id="3.40.190.10">
    <property type="entry name" value="Periplasmic binding protein-like II"/>
    <property type="match status" value="2"/>
</dbReference>
<dbReference type="eggNOG" id="COG0181">
    <property type="taxonomic scope" value="Bacteria"/>
</dbReference>
<dbReference type="HOGENOM" id="CLU_019704_1_0_12"/>
<dbReference type="PRINTS" id="PR00151">
    <property type="entry name" value="PORPHBDMNASE"/>
</dbReference>
<dbReference type="InterPro" id="IPR036803">
    <property type="entry name" value="Porphobilinogen_deaminase_C_sf"/>
</dbReference>
<evidence type="ECO:0000256" key="1">
    <source>
        <dbReference type="ARBA" id="ARBA00001916"/>
    </source>
</evidence>
<dbReference type="OrthoDB" id="9810298at2"/>
<keyword evidence="7" id="KW-0627">Porphyrin biosynthesis</keyword>
<evidence type="ECO:0000313" key="13">
    <source>
        <dbReference type="EMBL" id="AEF85222.1"/>
    </source>
</evidence>
<dbReference type="InterPro" id="IPR022417">
    <property type="entry name" value="Porphobilin_deaminase_N"/>
</dbReference>
<dbReference type="GO" id="GO:0005737">
    <property type="term" value="C:cytoplasm"/>
    <property type="evidence" value="ECO:0007669"/>
    <property type="project" value="UniProtKB-UniRule"/>
</dbReference>
<dbReference type="GO" id="GO:0006783">
    <property type="term" value="P:heme biosynthetic process"/>
    <property type="evidence" value="ECO:0007669"/>
    <property type="project" value="TreeGrafter"/>
</dbReference>
<dbReference type="NCBIfam" id="TIGR00212">
    <property type="entry name" value="hemC"/>
    <property type="match status" value="1"/>
</dbReference>
<dbReference type="EMBL" id="CP001843">
    <property type="protein sequence ID" value="AEF85222.1"/>
    <property type="molecule type" value="Genomic_DNA"/>
</dbReference>
<comment type="catalytic activity">
    <reaction evidence="8">
        <text>4 porphobilinogen + H2O = hydroxymethylbilane + 4 NH4(+)</text>
        <dbReference type="Rhea" id="RHEA:13185"/>
        <dbReference type="ChEBI" id="CHEBI:15377"/>
        <dbReference type="ChEBI" id="CHEBI:28938"/>
        <dbReference type="ChEBI" id="CHEBI:57845"/>
        <dbReference type="ChEBI" id="CHEBI:58126"/>
        <dbReference type="EC" id="2.5.1.61"/>
    </reaction>
</comment>
<feature type="region of interest" description="Disordered" evidence="10">
    <location>
        <begin position="313"/>
        <end position="333"/>
    </location>
</feature>
<evidence type="ECO:0000313" key="14">
    <source>
        <dbReference type="Proteomes" id="UP000009223"/>
    </source>
</evidence>
<feature type="domain" description="Porphobilinogen deaminase N-terminal" evidence="11">
    <location>
        <begin position="5"/>
        <end position="215"/>
    </location>
</feature>
<proteinExistence type="inferred from homology"/>
<evidence type="ECO:0000256" key="3">
    <source>
        <dbReference type="ARBA" id="ARBA00004735"/>
    </source>
</evidence>
<evidence type="ECO:0000259" key="11">
    <source>
        <dbReference type="Pfam" id="PF01379"/>
    </source>
</evidence>
<dbReference type="InterPro" id="IPR022418">
    <property type="entry name" value="Porphobilinogen_deaminase_C"/>
</dbReference>
<evidence type="ECO:0000259" key="12">
    <source>
        <dbReference type="Pfam" id="PF03900"/>
    </source>
</evidence>
<protein>
    <recommendedName>
        <fullName evidence="9">Hydroxymethylbilane synthase</fullName>
        <ecNumber evidence="9">2.5.1.61</ecNumber>
    </recommendedName>
</protein>
<dbReference type="KEGG" id="tpi:TREPR_0260"/>
<feature type="domain" description="Porphobilinogen deaminase C-terminal" evidence="12">
    <location>
        <begin position="231"/>
        <end position="272"/>
    </location>
</feature>
<dbReference type="Proteomes" id="UP000009223">
    <property type="component" value="Chromosome"/>
</dbReference>
<dbReference type="PIRSF" id="PIRSF001438">
    <property type="entry name" value="4pyrrol_synth_OHMeBilane_synth"/>
    <property type="match status" value="1"/>
</dbReference>
<dbReference type="InterPro" id="IPR000860">
    <property type="entry name" value="HemC"/>
</dbReference>
<reference evidence="14" key="1">
    <citation type="submission" date="2009-12" db="EMBL/GenBank/DDBJ databases">
        <title>Complete sequence of Treponema primitia strain ZAS-2.</title>
        <authorList>
            <person name="Tetu S.G."/>
            <person name="Matson E."/>
            <person name="Ren Q."/>
            <person name="Seshadri R."/>
            <person name="Elbourne L."/>
            <person name="Hassan K.A."/>
            <person name="Durkin A."/>
            <person name="Radune D."/>
            <person name="Mohamoud Y."/>
            <person name="Shay R."/>
            <person name="Jin S."/>
            <person name="Zhang X."/>
            <person name="Lucey K."/>
            <person name="Ballor N.R."/>
            <person name="Ottesen E."/>
            <person name="Rosenthal R."/>
            <person name="Allen A."/>
            <person name="Leadbetter J.R."/>
            <person name="Paulsen I.T."/>
        </authorList>
    </citation>
    <scope>NUCLEOTIDE SEQUENCE [LARGE SCALE GENOMIC DNA]</scope>
    <source>
        <strain evidence="14">ATCC BAA-887 / DSM 12427 / ZAS-2</strain>
    </source>
</reference>
<accession>F5YLI6</accession>
<dbReference type="STRING" id="545694.TREPR_0260"/>
<comment type="similarity">
    <text evidence="4">Belongs to the HMBS family.</text>
</comment>
<dbReference type="GO" id="GO:0004418">
    <property type="term" value="F:hydroxymethylbilane synthase activity"/>
    <property type="evidence" value="ECO:0007669"/>
    <property type="project" value="UniProtKB-UniRule"/>
</dbReference>
<dbReference type="Pfam" id="PF03900">
    <property type="entry name" value="Porphobil_deamC"/>
    <property type="match status" value="1"/>
</dbReference>
<dbReference type="Gene3D" id="3.30.160.40">
    <property type="entry name" value="Porphobilinogen deaminase, C-terminal domain"/>
    <property type="match status" value="1"/>
</dbReference>
<evidence type="ECO:0000256" key="9">
    <source>
        <dbReference type="NCBIfam" id="TIGR00212"/>
    </source>
</evidence>
<evidence type="ECO:0000256" key="5">
    <source>
        <dbReference type="ARBA" id="ARBA00011245"/>
    </source>
</evidence>
<organism evidence="13 14">
    <name type="scientific">Treponema primitia (strain ATCC BAA-887 / DSM 12427 / ZAS-2)</name>
    <dbReference type="NCBI Taxonomy" id="545694"/>
    <lineage>
        <taxon>Bacteria</taxon>
        <taxon>Pseudomonadati</taxon>
        <taxon>Spirochaetota</taxon>
        <taxon>Spirochaetia</taxon>
        <taxon>Spirochaetales</taxon>
        <taxon>Treponemataceae</taxon>
        <taxon>Treponema</taxon>
    </lineage>
</organism>
<sequence length="333" mass="36398">MIREIRIGSRESVLAIAQTRLIMDPIMRAHPELSLRLVTMKSEGDLNPDLPLGFTGKALFTGTLERALVAGELDLCVHSLKDMAETQPEDLPILAIPKRGNPWDMLIPPQDFFQGKDEKDIFTALEKALPIGCSSLRRRIQLQALAPELHSAPIRGNVPTRLSKLDSGQYGALILAAAGLERLGITRQGGRLFSLQEMIPAAGQGTLAIQGRRGEDYPFLELLRDPISEEEALAERALIRTLGCGCSSPAAAYAKISGNEIFITGMYTPLETEGIGLANVTNIDEIPFAREEISGDRRHALQLAEELARRLIQAASRDPGRTPQRDAPEGGRR</sequence>
<comment type="function">
    <text evidence="2">Tetrapolymerization of the monopyrrole PBG into the hydroxymethylbilane pre-uroporphyrinogen in several discrete steps.</text>
</comment>
<evidence type="ECO:0000256" key="10">
    <source>
        <dbReference type="SAM" id="MobiDB-lite"/>
    </source>
</evidence>
<evidence type="ECO:0000256" key="6">
    <source>
        <dbReference type="ARBA" id="ARBA00022679"/>
    </source>
</evidence>
<evidence type="ECO:0000256" key="4">
    <source>
        <dbReference type="ARBA" id="ARBA00005638"/>
    </source>
</evidence>
<name>F5YLI6_TREPZ</name>
<feature type="compositionally biased region" description="Basic and acidic residues" evidence="10">
    <location>
        <begin position="318"/>
        <end position="333"/>
    </location>
</feature>
<dbReference type="SUPFAM" id="SSF53850">
    <property type="entry name" value="Periplasmic binding protein-like II"/>
    <property type="match status" value="1"/>
</dbReference>
<dbReference type="FunFam" id="3.40.190.10:FF:000005">
    <property type="entry name" value="Porphobilinogen deaminase"/>
    <property type="match status" value="1"/>
</dbReference>
<dbReference type="EC" id="2.5.1.61" evidence="9"/>
<reference evidence="13 14" key="2">
    <citation type="journal article" date="2011" name="ISME J.">
        <title>RNA-seq reveals cooperative metabolic interactions between two termite-gut spirochete species in co-culture.</title>
        <authorList>
            <person name="Rosenthal A.Z."/>
            <person name="Matson E.G."/>
            <person name="Eldar A."/>
            <person name="Leadbetter J.R."/>
        </authorList>
    </citation>
    <scope>NUCLEOTIDE SEQUENCE [LARGE SCALE GENOMIC DNA]</scope>
    <source>
        <strain evidence="14">ATCC BAA-887 / DSM 12427 / ZAS-2</strain>
    </source>
</reference>
<dbReference type="AlphaFoldDB" id="F5YLI6"/>
<dbReference type="Pfam" id="PF01379">
    <property type="entry name" value="Porphobil_deam"/>
    <property type="match status" value="1"/>
</dbReference>
<evidence type="ECO:0000256" key="7">
    <source>
        <dbReference type="ARBA" id="ARBA00023244"/>
    </source>
</evidence>
<dbReference type="PANTHER" id="PTHR11557:SF0">
    <property type="entry name" value="PORPHOBILINOGEN DEAMINASE"/>
    <property type="match status" value="1"/>
</dbReference>
<comment type="subunit">
    <text evidence="5">Monomer.</text>
</comment>
<keyword evidence="6 13" id="KW-0808">Transferase</keyword>
<evidence type="ECO:0000256" key="2">
    <source>
        <dbReference type="ARBA" id="ARBA00002869"/>
    </source>
</evidence>
<evidence type="ECO:0000256" key="8">
    <source>
        <dbReference type="ARBA" id="ARBA00048169"/>
    </source>
</evidence>
<keyword evidence="14" id="KW-1185">Reference proteome</keyword>
<gene>
    <name evidence="13" type="primary">hemC</name>
    <name evidence="13" type="ordered locus">TREPR_0260</name>
</gene>
<comment type="pathway">
    <text evidence="3">Porphyrin-containing compound metabolism; protoporphyrin-IX biosynthesis; coproporphyrinogen-III from 5-aminolevulinate: step 2/4.</text>
</comment>